<protein>
    <recommendedName>
        <fullName evidence="5">Lipoprotein</fullName>
    </recommendedName>
</protein>
<dbReference type="PROSITE" id="PS51257">
    <property type="entry name" value="PROKAR_LIPOPROTEIN"/>
    <property type="match status" value="1"/>
</dbReference>
<dbReference type="EMBL" id="SODD01000022">
    <property type="protein sequence ID" value="TDW16536.1"/>
    <property type="molecule type" value="Genomic_DNA"/>
</dbReference>
<keyword evidence="2" id="KW-0732">Signal</keyword>
<reference evidence="3 4" key="1">
    <citation type="submission" date="2019-03" db="EMBL/GenBank/DDBJ databases">
        <title>Genomic Encyclopedia of Type Strains, Phase IV (KMG-IV): sequencing the most valuable type-strain genomes for metagenomic binning, comparative biology and taxonomic classification.</title>
        <authorList>
            <person name="Goeker M."/>
        </authorList>
    </citation>
    <scope>NUCLEOTIDE SEQUENCE [LARGE SCALE GENOMIC DNA]</scope>
    <source>
        <strain evidence="3 4">DSM 28867</strain>
    </source>
</reference>
<feature type="compositionally biased region" description="Basic and acidic residues" evidence="1">
    <location>
        <begin position="25"/>
        <end position="57"/>
    </location>
</feature>
<dbReference type="Proteomes" id="UP000294743">
    <property type="component" value="Unassembled WGS sequence"/>
</dbReference>
<name>A0A4R7ZHJ4_9FIRM</name>
<dbReference type="RefSeq" id="WP_134169819.1">
    <property type="nucleotide sequence ID" value="NZ_SODD01000022.1"/>
</dbReference>
<gene>
    <name evidence="3" type="ORF">EDD63_12218</name>
</gene>
<evidence type="ECO:0008006" key="5">
    <source>
        <dbReference type="Google" id="ProtNLM"/>
    </source>
</evidence>
<evidence type="ECO:0000313" key="4">
    <source>
        <dbReference type="Proteomes" id="UP000294743"/>
    </source>
</evidence>
<sequence length="186" mass="20516">MKKKLLLVLVLLLSTGCFANGKSANETDKKEEANEVKKEDSNNEESKQPVETDPTKDNETIKNELLNNDRTSIAGDYVNSNGDVVTINMDGTVYFHDPEFGDDSSSQIASSIDYNEMNNYFWWGIGNKDSVGGFAVGIYLPGTDIECYVPTDDGSEKTIIVSTNNDKIRMTSGQAMPAESDIYTKK</sequence>
<comment type="caution">
    <text evidence="3">The sequence shown here is derived from an EMBL/GenBank/DDBJ whole genome shotgun (WGS) entry which is preliminary data.</text>
</comment>
<organism evidence="3 4">
    <name type="scientific">Breznakia blatticola</name>
    <dbReference type="NCBI Taxonomy" id="1754012"/>
    <lineage>
        <taxon>Bacteria</taxon>
        <taxon>Bacillati</taxon>
        <taxon>Bacillota</taxon>
        <taxon>Erysipelotrichia</taxon>
        <taxon>Erysipelotrichales</taxon>
        <taxon>Erysipelotrichaceae</taxon>
        <taxon>Breznakia</taxon>
    </lineage>
</organism>
<feature type="signal peptide" evidence="2">
    <location>
        <begin position="1"/>
        <end position="19"/>
    </location>
</feature>
<evidence type="ECO:0000256" key="1">
    <source>
        <dbReference type="SAM" id="MobiDB-lite"/>
    </source>
</evidence>
<proteinExistence type="predicted"/>
<feature type="region of interest" description="Disordered" evidence="1">
    <location>
        <begin position="22"/>
        <end position="57"/>
    </location>
</feature>
<keyword evidence="4" id="KW-1185">Reference proteome</keyword>
<evidence type="ECO:0000256" key="2">
    <source>
        <dbReference type="SAM" id="SignalP"/>
    </source>
</evidence>
<evidence type="ECO:0000313" key="3">
    <source>
        <dbReference type="EMBL" id="TDW16536.1"/>
    </source>
</evidence>
<dbReference type="AlphaFoldDB" id="A0A4R7ZHJ4"/>
<feature type="chain" id="PRO_5038699270" description="Lipoprotein" evidence="2">
    <location>
        <begin position="20"/>
        <end position="186"/>
    </location>
</feature>
<accession>A0A4R7ZHJ4</accession>